<sequence>MIYKIQKNKILNFLLISIVFFAKLSFSMSNDKVEKRHIANSMTLVERCARYIIDNDIPIDSGFEITQDLEEYLIKINEIESRRMPERLKALFLSIVDFHSLETITKALSVLDRIDGCLSQEESDFLKNSVSCNQILFKQDPCFMILSLALTAGPEFFKKELEDLIERYKNIIDLNENDLEARYILQLAYIYNHANEEAINLLRSTINNDKVDKSNILYCMMSILLDSYKSNKIDFAKVRQVLDFDNCLDIFDCFPYFIIESRELLTSYEKERLQNVVKLKENALECKSNRFRFIQDYISLLYLYYSIDNKEKIEQILKKFYDQWPNLDLSTKNTILRFLKTVHYESELLEEEQQQNDLLLELMLDVRQKLYNANSNI</sequence>
<dbReference type="KEGG" id="dpb:BABL1_gene_792"/>
<dbReference type="OrthoDB" id="9795355at2"/>
<gene>
    <name evidence="1" type="ORF">BABL1_gene_792</name>
</gene>
<dbReference type="Proteomes" id="UP000018769">
    <property type="component" value="Chromosome I"/>
</dbReference>
<dbReference type="STRING" id="673862.BABL1_gene_792"/>
<proteinExistence type="predicted"/>
<protein>
    <submittedName>
        <fullName evidence="1">Uncharacterized protein</fullName>
    </submittedName>
</protein>
<dbReference type="AlphaFoldDB" id="V6DJK9"/>
<keyword evidence="2" id="KW-1185">Reference proteome</keyword>
<dbReference type="HOGENOM" id="CLU_757960_0_0_7"/>
<evidence type="ECO:0000313" key="1">
    <source>
        <dbReference type="EMBL" id="CDK31078.1"/>
    </source>
</evidence>
<accession>V6DJK9</accession>
<dbReference type="RefSeq" id="WP_023793094.1">
    <property type="nucleotide sequence ID" value="NC_023003.1"/>
</dbReference>
<evidence type="ECO:0000313" key="2">
    <source>
        <dbReference type="Proteomes" id="UP000018769"/>
    </source>
</evidence>
<organism evidence="1 2">
    <name type="scientific">Candidatus Babela massiliensis</name>
    <dbReference type="NCBI Taxonomy" id="673862"/>
    <lineage>
        <taxon>Bacteria</taxon>
        <taxon>Candidatus Babelota</taxon>
        <taxon>Candidatus Babeliae</taxon>
        <taxon>Candidatus Babeliales</taxon>
        <taxon>Candidatus Babeliaceae</taxon>
        <taxon>Candidatus Babela</taxon>
    </lineage>
</organism>
<reference evidence="1 2" key="1">
    <citation type="journal article" date="2015" name="Biol. Direct">
        <title>Babela massiliensis, a representative of a widespread bacterial phylum with unusual adaptations to parasitism in amoebae.</title>
        <authorList>
            <person name="Pagnier I."/>
            <person name="Yutin N."/>
            <person name="Croce O."/>
            <person name="Makarova K.S."/>
            <person name="Wolf Y.I."/>
            <person name="Benamar S."/>
            <person name="Raoult D."/>
            <person name="Koonin E.V."/>
            <person name="La Scola B."/>
        </authorList>
    </citation>
    <scope>NUCLEOTIDE SEQUENCE [LARGE SCALE GENOMIC DNA]</scope>
    <source>
        <strain evidence="2">BABL1</strain>
    </source>
</reference>
<name>V6DJK9_9BACT</name>
<dbReference type="EMBL" id="HG793133">
    <property type="protein sequence ID" value="CDK31078.1"/>
    <property type="molecule type" value="Genomic_DNA"/>
</dbReference>